<evidence type="ECO:0000313" key="2">
    <source>
        <dbReference type="EMBL" id="KKW19753.1"/>
    </source>
</evidence>
<accession>A0A0G1WLQ1</accession>
<dbReference type="Proteomes" id="UP000034201">
    <property type="component" value="Unassembled WGS sequence"/>
</dbReference>
<dbReference type="EMBL" id="LCQQ01000050">
    <property type="protein sequence ID" value="KKW19753.1"/>
    <property type="molecule type" value="Genomic_DNA"/>
</dbReference>
<gene>
    <name evidence="2" type="ORF">UY61_C0050G0009</name>
</gene>
<protein>
    <submittedName>
        <fullName evidence="2">Uncharacterized protein</fullName>
    </submittedName>
</protein>
<evidence type="ECO:0000313" key="3">
    <source>
        <dbReference type="Proteomes" id="UP000034201"/>
    </source>
</evidence>
<keyword evidence="1" id="KW-0732">Signal</keyword>
<sequence length="344" mass="37047">MFIVALGAVFGMLPFPTSAQTTCTVEGILFDENNQVIGECDPSATDEAYQFQRSGLFGCNQTAAYRMSVGALSAVGGVYVPVNDAAVTLNTGYLVYKECVLDGVSKRIAESAATGLVTKGLNDTLTGRDGRPRWPEDLIADVLERSDQTLLHTLNSGALSTLNPAIQGDVIRSIVRNYMANTREPNKALECPYKGDLKALITNPQTFSLADFEQLGNLACNPLWAGQLAQNYVSNQIGLDREEMMFRLTTGQGMYGIEKYDPATGRYTTLTPSSIVSANVQQLVTSGFRHLENVTEIDQMVGALFSSLSTRIISDSGGLAGLIQPTAGQPSYLEQMARESARGL</sequence>
<feature type="signal peptide" evidence="1">
    <location>
        <begin position="1"/>
        <end position="19"/>
    </location>
</feature>
<evidence type="ECO:0000256" key="1">
    <source>
        <dbReference type="SAM" id="SignalP"/>
    </source>
</evidence>
<proteinExistence type="predicted"/>
<feature type="non-terminal residue" evidence="2">
    <location>
        <position position="344"/>
    </location>
</feature>
<comment type="caution">
    <text evidence="2">The sequence shown here is derived from an EMBL/GenBank/DDBJ whole genome shotgun (WGS) entry which is preliminary data.</text>
</comment>
<organism evidence="2 3">
    <name type="scientific">Candidatus Adlerbacteria bacterium GW2011_GWC1_50_9</name>
    <dbReference type="NCBI Taxonomy" id="1618608"/>
    <lineage>
        <taxon>Bacteria</taxon>
        <taxon>Candidatus Adleribacteriota</taxon>
    </lineage>
</organism>
<dbReference type="AlphaFoldDB" id="A0A0G1WLQ1"/>
<reference evidence="2 3" key="1">
    <citation type="journal article" date="2015" name="Nature">
        <title>rRNA introns, odd ribosomes, and small enigmatic genomes across a large radiation of phyla.</title>
        <authorList>
            <person name="Brown C.T."/>
            <person name="Hug L.A."/>
            <person name="Thomas B.C."/>
            <person name="Sharon I."/>
            <person name="Castelle C.J."/>
            <person name="Singh A."/>
            <person name="Wilkins M.J."/>
            <person name="Williams K.H."/>
            <person name="Banfield J.F."/>
        </authorList>
    </citation>
    <scope>NUCLEOTIDE SEQUENCE [LARGE SCALE GENOMIC DNA]</scope>
</reference>
<feature type="chain" id="PRO_5002540554" evidence="1">
    <location>
        <begin position="20"/>
        <end position="344"/>
    </location>
</feature>
<name>A0A0G1WLQ1_9BACT</name>